<dbReference type="InterPro" id="IPR004843">
    <property type="entry name" value="Calcineurin-like_PHP"/>
</dbReference>
<dbReference type="EMBL" id="JADIMX010000158">
    <property type="protein sequence ID" value="MBO8435272.1"/>
    <property type="molecule type" value="Genomic_DNA"/>
</dbReference>
<dbReference type="GO" id="GO:0004519">
    <property type="term" value="F:endonuclease activity"/>
    <property type="evidence" value="ECO:0007669"/>
    <property type="project" value="UniProtKB-KW"/>
</dbReference>
<sequence>MRILHTSDWHFGKNLEGNSRILEQRQFIDELSMICDNENVDLIVMAGDVYDNGNPSSSAEELFYKGCKKLTDNGKRPIIIIAGNHDSPERLEAPDSLMYEHSIIVQGFPKSVTKNGDYGYYSIKDSCEGFFRIQIGDETVGVITMPYPSEKRLGEILHTDISREEEQGITYSQEVGKIFSKLEENYVDSDINIAIGHFFVAGGEEVGSERPIQLGGALAVEPSALPKKAQYIALGHLHKPQTVSGTNKRAYYSGSPIKYNKREISYKNSVNIVDLKPMSEPNVRKVELTNYKPIEEWTFECIEDAIEMCREKSEENSWVYIVINSHRTLNQSEIKEMRSLKKDIVEIFVNVSENKKEDRVENIKDKSIENQFKDFYFKEENVEPSEDIVKLFMELMEEV</sequence>
<evidence type="ECO:0000256" key="6">
    <source>
        <dbReference type="RuleBase" id="RU363069"/>
    </source>
</evidence>
<dbReference type="GO" id="GO:0006310">
    <property type="term" value="P:DNA recombination"/>
    <property type="evidence" value="ECO:0007669"/>
    <property type="project" value="UniProtKB-KW"/>
</dbReference>
<protein>
    <recommendedName>
        <fullName evidence="2 6">Nuclease SbcCD subunit D</fullName>
    </recommendedName>
</protein>
<dbReference type="Gene3D" id="3.60.21.10">
    <property type="match status" value="1"/>
</dbReference>
<reference evidence="8" key="2">
    <citation type="journal article" date="2021" name="PeerJ">
        <title>Extensive microbial diversity within the chicken gut microbiome revealed by metagenomics and culture.</title>
        <authorList>
            <person name="Gilroy R."/>
            <person name="Ravi A."/>
            <person name="Getino M."/>
            <person name="Pursley I."/>
            <person name="Horton D.L."/>
            <person name="Alikhan N.F."/>
            <person name="Baker D."/>
            <person name="Gharbi K."/>
            <person name="Hall N."/>
            <person name="Watson M."/>
            <person name="Adriaenssens E.M."/>
            <person name="Foster-Nyarko E."/>
            <person name="Jarju S."/>
            <person name="Secka A."/>
            <person name="Antonio M."/>
            <person name="Oren A."/>
            <person name="Chaudhuri R.R."/>
            <person name="La Ragione R."/>
            <person name="Hildebrand F."/>
            <person name="Pallen M.J."/>
        </authorList>
    </citation>
    <scope>NUCLEOTIDE SEQUENCE</scope>
    <source>
        <strain evidence="8">F6-4510</strain>
    </source>
</reference>
<keyword evidence="3 6" id="KW-0540">Nuclease</keyword>
<evidence type="ECO:0000313" key="9">
    <source>
        <dbReference type="Proteomes" id="UP000823611"/>
    </source>
</evidence>
<name>A0A9D9DW77_9FIRM</name>
<dbReference type="PANTHER" id="PTHR30337:SF0">
    <property type="entry name" value="NUCLEASE SBCCD SUBUNIT D"/>
    <property type="match status" value="1"/>
</dbReference>
<dbReference type="GO" id="GO:0006260">
    <property type="term" value="P:DNA replication"/>
    <property type="evidence" value="ECO:0007669"/>
    <property type="project" value="UniProtKB-KW"/>
</dbReference>
<comment type="subunit">
    <text evidence="6">Heterodimer of SbcC and SbcD.</text>
</comment>
<organism evidence="8 9">
    <name type="scientific">Candidatus Fimicola merdigallinarum</name>
    <dbReference type="NCBI Taxonomy" id="2840819"/>
    <lineage>
        <taxon>Bacteria</taxon>
        <taxon>Bacillati</taxon>
        <taxon>Bacillota</taxon>
        <taxon>Clostridia</taxon>
        <taxon>Lachnospirales</taxon>
        <taxon>Lachnospiraceae</taxon>
        <taxon>Lachnospiraceae incertae sedis</taxon>
        <taxon>Candidatus Fimicola</taxon>
    </lineage>
</organism>
<dbReference type="SUPFAM" id="SSF56300">
    <property type="entry name" value="Metallo-dependent phosphatases"/>
    <property type="match status" value="1"/>
</dbReference>
<evidence type="ECO:0000256" key="5">
    <source>
        <dbReference type="ARBA" id="ARBA00022839"/>
    </source>
</evidence>
<comment type="caution">
    <text evidence="8">The sequence shown here is derived from an EMBL/GenBank/DDBJ whole genome shotgun (WGS) entry which is preliminary data.</text>
</comment>
<dbReference type="PANTHER" id="PTHR30337">
    <property type="entry name" value="COMPONENT OF ATP-DEPENDENT DSDNA EXONUCLEASE"/>
    <property type="match status" value="1"/>
</dbReference>
<keyword evidence="4 6" id="KW-0378">Hydrolase</keyword>
<dbReference type="NCBIfam" id="TIGR00619">
    <property type="entry name" value="sbcd"/>
    <property type="match status" value="1"/>
</dbReference>
<feature type="domain" description="Calcineurin-like phosphoesterase" evidence="7">
    <location>
        <begin position="1"/>
        <end position="240"/>
    </location>
</feature>
<keyword evidence="6" id="KW-0235">DNA replication</keyword>
<evidence type="ECO:0000256" key="3">
    <source>
        <dbReference type="ARBA" id="ARBA00022722"/>
    </source>
</evidence>
<keyword evidence="6" id="KW-0255">Endonuclease</keyword>
<dbReference type="Pfam" id="PF00149">
    <property type="entry name" value="Metallophos"/>
    <property type="match status" value="1"/>
</dbReference>
<dbReference type="Proteomes" id="UP000823611">
    <property type="component" value="Unassembled WGS sequence"/>
</dbReference>
<evidence type="ECO:0000259" key="7">
    <source>
        <dbReference type="Pfam" id="PF00149"/>
    </source>
</evidence>
<comment type="function">
    <text evidence="6">SbcCD cleaves DNA hairpin structures. These structures can inhibit DNA replication and are intermediates in certain DNA recombination reactions. The complex acts as a 3'-&gt;5' double strand exonuclease that can open hairpins. It also has a 5' single-strand endonuclease activity.</text>
</comment>
<gene>
    <name evidence="6 8" type="primary">sbcD</name>
    <name evidence="8" type="ORF">IAC55_08145</name>
</gene>
<proteinExistence type="inferred from homology"/>
<dbReference type="InterPro" id="IPR041796">
    <property type="entry name" value="Mre11_N"/>
</dbReference>
<dbReference type="InterPro" id="IPR050535">
    <property type="entry name" value="DNA_Repair-Maintenance_Comp"/>
</dbReference>
<evidence type="ECO:0000313" key="8">
    <source>
        <dbReference type="EMBL" id="MBO8435272.1"/>
    </source>
</evidence>
<dbReference type="CDD" id="cd00840">
    <property type="entry name" value="MPP_Mre11_N"/>
    <property type="match status" value="1"/>
</dbReference>
<evidence type="ECO:0000256" key="2">
    <source>
        <dbReference type="ARBA" id="ARBA00013365"/>
    </source>
</evidence>
<evidence type="ECO:0000256" key="1">
    <source>
        <dbReference type="ARBA" id="ARBA00010555"/>
    </source>
</evidence>
<comment type="similarity">
    <text evidence="1 6">Belongs to the SbcD family.</text>
</comment>
<dbReference type="GO" id="GO:0008408">
    <property type="term" value="F:3'-5' exonuclease activity"/>
    <property type="evidence" value="ECO:0007669"/>
    <property type="project" value="InterPro"/>
</dbReference>
<keyword evidence="6" id="KW-0233">DNA recombination</keyword>
<reference evidence="8" key="1">
    <citation type="submission" date="2020-10" db="EMBL/GenBank/DDBJ databases">
        <authorList>
            <person name="Gilroy R."/>
        </authorList>
    </citation>
    <scope>NUCLEOTIDE SEQUENCE</scope>
    <source>
        <strain evidence="8">F6-4510</strain>
    </source>
</reference>
<dbReference type="InterPro" id="IPR029052">
    <property type="entry name" value="Metallo-depent_PP-like"/>
</dbReference>
<evidence type="ECO:0000256" key="4">
    <source>
        <dbReference type="ARBA" id="ARBA00022801"/>
    </source>
</evidence>
<accession>A0A9D9DW77</accession>
<keyword evidence="5 6" id="KW-0269">Exonuclease</keyword>
<dbReference type="AlphaFoldDB" id="A0A9D9DW77"/>
<dbReference type="InterPro" id="IPR004593">
    <property type="entry name" value="SbcD"/>
</dbReference>